<organism evidence="3 4">
    <name type="scientific">Halobaculum litoreum</name>
    <dbReference type="NCBI Taxonomy" id="3031998"/>
    <lineage>
        <taxon>Archaea</taxon>
        <taxon>Methanobacteriati</taxon>
        <taxon>Methanobacteriota</taxon>
        <taxon>Stenosarchaea group</taxon>
        <taxon>Halobacteria</taxon>
        <taxon>Halobacteriales</taxon>
        <taxon>Haloferacaceae</taxon>
        <taxon>Halobaculum</taxon>
    </lineage>
</organism>
<keyword evidence="1" id="KW-1133">Transmembrane helix</keyword>
<feature type="transmembrane region" description="Helical" evidence="1">
    <location>
        <begin position="30"/>
        <end position="56"/>
    </location>
</feature>
<evidence type="ECO:0000256" key="1">
    <source>
        <dbReference type="SAM" id="Phobius"/>
    </source>
</evidence>
<dbReference type="AlphaFoldDB" id="A0ABD5XSE0"/>
<keyword evidence="1" id="KW-0812">Transmembrane</keyword>
<accession>A0ABD5XSE0</accession>
<reference evidence="3 4" key="1">
    <citation type="journal article" date="2019" name="Int. J. Syst. Evol. Microbiol.">
        <title>The Global Catalogue of Microorganisms (GCM) 10K type strain sequencing project: providing services to taxonomists for standard genome sequencing and annotation.</title>
        <authorList>
            <consortium name="The Broad Institute Genomics Platform"/>
            <consortium name="The Broad Institute Genome Sequencing Center for Infectious Disease"/>
            <person name="Wu L."/>
            <person name="Ma J."/>
        </authorList>
    </citation>
    <scope>NUCLEOTIDE SEQUENCE [LARGE SCALE GENOMIC DNA]</scope>
    <source>
        <strain evidence="3 4">DT92</strain>
    </source>
</reference>
<proteinExistence type="predicted"/>
<dbReference type="EMBL" id="JBHSZG010000001">
    <property type="protein sequence ID" value="MFC7136564.1"/>
    <property type="molecule type" value="Genomic_DNA"/>
</dbReference>
<gene>
    <name evidence="3" type="ORF">ACFQRB_08655</name>
</gene>
<evidence type="ECO:0000313" key="3">
    <source>
        <dbReference type="EMBL" id="MFC7136564.1"/>
    </source>
</evidence>
<keyword evidence="1" id="KW-0472">Membrane</keyword>
<comment type="caution">
    <text evidence="3">The sequence shown here is derived from an EMBL/GenBank/DDBJ whole genome shotgun (WGS) entry which is preliminary data.</text>
</comment>
<dbReference type="Proteomes" id="UP001596368">
    <property type="component" value="Unassembled WGS sequence"/>
</dbReference>
<dbReference type="Gene3D" id="1.10.3370.10">
    <property type="entry name" value="SecY subunit domain"/>
    <property type="match status" value="1"/>
</dbReference>
<keyword evidence="4" id="KW-1185">Reference proteome</keyword>
<dbReference type="InterPro" id="IPR019561">
    <property type="entry name" value="Translocon_Sec61/SecY_plug_dom"/>
</dbReference>
<feature type="domain" description="Translocon Sec61/SecY plug" evidence="2">
    <location>
        <begin position="40"/>
        <end position="73"/>
    </location>
</feature>
<dbReference type="SUPFAM" id="SSF103491">
    <property type="entry name" value="Preprotein translocase SecY subunit"/>
    <property type="match status" value="1"/>
</dbReference>
<protein>
    <recommendedName>
        <fullName evidence="2">Translocon Sec61/SecY plug domain-containing protein</fullName>
    </recommendedName>
</protein>
<dbReference type="Pfam" id="PF10559">
    <property type="entry name" value="Plug_translocon"/>
    <property type="match status" value="1"/>
</dbReference>
<evidence type="ECO:0000259" key="2">
    <source>
        <dbReference type="Pfam" id="PF10559"/>
    </source>
</evidence>
<sequence length="119" mass="13159">MGWKETAEPVLTRMPTVTRPEGHVPFKRKLAWTAGILVMYFFLTNITMFGLATTGAEGDFYGRFRSILAGSQGSILQPGSARSSRRRSSSNCWAARTCWGSTPTTPATRCCTRASRSCW</sequence>
<name>A0ABD5XSE0_9EURY</name>
<evidence type="ECO:0000313" key="4">
    <source>
        <dbReference type="Proteomes" id="UP001596368"/>
    </source>
</evidence>
<dbReference type="InterPro" id="IPR023201">
    <property type="entry name" value="SecY_dom_sf"/>
</dbReference>